<reference evidence="2 3" key="1">
    <citation type="journal article" date="2024" name="Nat. Commun.">
        <title>Phylogenomics reveals the evolutionary origins of lichenization in chlorophyte algae.</title>
        <authorList>
            <person name="Puginier C."/>
            <person name="Libourel C."/>
            <person name="Otte J."/>
            <person name="Skaloud P."/>
            <person name="Haon M."/>
            <person name="Grisel S."/>
            <person name="Petersen M."/>
            <person name="Berrin J.G."/>
            <person name="Delaux P.M."/>
            <person name="Dal Grande F."/>
            <person name="Keller J."/>
        </authorList>
    </citation>
    <scope>NUCLEOTIDE SEQUENCE [LARGE SCALE GENOMIC DNA]</scope>
    <source>
        <strain evidence="2 3">SAG 216-7</strain>
    </source>
</reference>
<gene>
    <name evidence="2" type="ORF">WJX75_001499</name>
</gene>
<protein>
    <recommendedName>
        <fullName evidence="1">SAC3/GANP/THP3 conserved domain-containing protein</fullName>
    </recommendedName>
</protein>
<name>A0ABR2YB17_9CHLO</name>
<sequence length="258" mass="27675">MNGAHRPRRASPPRPSLMIGDMDACRAAFNRLQITCTALLDQHAGGTQWEDTVPRFRSLRESLLSHQVIDDFTVAVLEASSDACLRARNFAEFLKSAQHLVLTAYPLMATRNQVAEQLQSLSMAATAQGDGHGASEGVPAGEGGGRAAPVLARWPEFAGAFLLYFVCIPPTPQSMDVSAVLRRLPHSLQRCPEVAFALRAHLAVSTGDCAAFLRAHCQAGWVQQALMLPKMQQVREGAMEVMGAALAGVCAASVLVTE</sequence>
<dbReference type="Pfam" id="PF03399">
    <property type="entry name" value="SAC3_GANP"/>
    <property type="match status" value="1"/>
</dbReference>
<dbReference type="Proteomes" id="UP001491310">
    <property type="component" value="Unassembled WGS sequence"/>
</dbReference>
<evidence type="ECO:0000313" key="3">
    <source>
        <dbReference type="Proteomes" id="UP001491310"/>
    </source>
</evidence>
<dbReference type="Gene3D" id="1.25.40.990">
    <property type="match status" value="1"/>
</dbReference>
<evidence type="ECO:0000259" key="1">
    <source>
        <dbReference type="Pfam" id="PF03399"/>
    </source>
</evidence>
<organism evidence="2 3">
    <name type="scientific">Coccomyxa subellipsoidea</name>
    <dbReference type="NCBI Taxonomy" id="248742"/>
    <lineage>
        <taxon>Eukaryota</taxon>
        <taxon>Viridiplantae</taxon>
        <taxon>Chlorophyta</taxon>
        <taxon>core chlorophytes</taxon>
        <taxon>Trebouxiophyceae</taxon>
        <taxon>Trebouxiophyceae incertae sedis</taxon>
        <taxon>Coccomyxaceae</taxon>
        <taxon>Coccomyxa</taxon>
    </lineage>
</organism>
<dbReference type="InterPro" id="IPR005062">
    <property type="entry name" value="SAC3/GANP/THP3_conserved"/>
</dbReference>
<accession>A0ABR2YB17</accession>
<feature type="domain" description="SAC3/GANP/THP3 conserved" evidence="1">
    <location>
        <begin position="153"/>
        <end position="246"/>
    </location>
</feature>
<comment type="caution">
    <text evidence="2">The sequence shown here is derived from an EMBL/GenBank/DDBJ whole genome shotgun (WGS) entry which is preliminary data.</text>
</comment>
<keyword evidence="3" id="KW-1185">Reference proteome</keyword>
<dbReference type="EMBL" id="JALJOT010000018">
    <property type="protein sequence ID" value="KAK9901230.1"/>
    <property type="molecule type" value="Genomic_DNA"/>
</dbReference>
<evidence type="ECO:0000313" key="2">
    <source>
        <dbReference type="EMBL" id="KAK9901230.1"/>
    </source>
</evidence>
<proteinExistence type="predicted"/>